<dbReference type="Proteomes" id="UP000199409">
    <property type="component" value="Unassembled WGS sequence"/>
</dbReference>
<gene>
    <name evidence="3" type="ORF">SAMN05660420_00422</name>
</gene>
<evidence type="ECO:0000313" key="4">
    <source>
        <dbReference type="Proteomes" id="UP000199409"/>
    </source>
</evidence>
<dbReference type="RefSeq" id="WP_092344276.1">
    <property type="nucleotide sequence ID" value="NZ_FNQN01000001.1"/>
</dbReference>
<dbReference type="Pfam" id="PF00990">
    <property type="entry name" value="GGDEF"/>
    <property type="match status" value="1"/>
</dbReference>
<dbReference type="SUPFAM" id="SSF55073">
    <property type="entry name" value="Nucleotide cyclase"/>
    <property type="match status" value="1"/>
</dbReference>
<feature type="transmembrane region" description="Helical" evidence="1">
    <location>
        <begin position="335"/>
        <end position="358"/>
    </location>
</feature>
<dbReference type="CDD" id="cd01949">
    <property type="entry name" value="GGDEF"/>
    <property type="match status" value="1"/>
</dbReference>
<dbReference type="InterPro" id="IPR048760">
    <property type="entry name" value="VP0354-like_sensor_dom"/>
</dbReference>
<dbReference type="STRING" id="37625.SAMN05660420_00422"/>
<keyword evidence="1" id="KW-0472">Membrane</keyword>
<dbReference type="PANTHER" id="PTHR46663:SF2">
    <property type="entry name" value="GGDEF DOMAIN-CONTAINING PROTEIN"/>
    <property type="match status" value="1"/>
</dbReference>
<reference evidence="3 4" key="1">
    <citation type="submission" date="2016-10" db="EMBL/GenBank/DDBJ databases">
        <authorList>
            <person name="de Groot N.N."/>
        </authorList>
    </citation>
    <scope>NUCLEOTIDE SEQUENCE [LARGE SCALE GENOMIC DNA]</scope>
    <source>
        <strain evidence="3 4">DSM 7343</strain>
    </source>
</reference>
<dbReference type="EMBL" id="FNQN01000001">
    <property type="protein sequence ID" value="SDZ80974.1"/>
    <property type="molecule type" value="Genomic_DNA"/>
</dbReference>
<dbReference type="Pfam" id="PF21623">
    <property type="entry name" value="HK_sensor_dom_bact"/>
    <property type="match status" value="1"/>
</dbReference>
<dbReference type="NCBIfam" id="TIGR00254">
    <property type="entry name" value="GGDEF"/>
    <property type="match status" value="1"/>
</dbReference>
<dbReference type="InterPro" id="IPR029787">
    <property type="entry name" value="Nucleotide_cyclase"/>
</dbReference>
<proteinExistence type="predicted"/>
<protein>
    <submittedName>
        <fullName evidence="3">Diguanylate cyclase (GGDEF) domain-containing protein</fullName>
    </submittedName>
</protein>
<dbReference type="InterPro" id="IPR000160">
    <property type="entry name" value="GGDEF_dom"/>
</dbReference>
<dbReference type="PANTHER" id="PTHR46663">
    <property type="entry name" value="DIGUANYLATE CYCLASE DGCT-RELATED"/>
    <property type="match status" value="1"/>
</dbReference>
<evidence type="ECO:0000313" key="3">
    <source>
        <dbReference type="EMBL" id="SDZ80974.1"/>
    </source>
</evidence>
<dbReference type="Gene3D" id="3.30.450.20">
    <property type="entry name" value="PAS domain"/>
    <property type="match status" value="2"/>
</dbReference>
<feature type="domain" description="GGDEF" evidence="2">
    <location>
        <begin position="405"/>
        <end position="538"/>
    </location>
</feature>
<evidence type="ECO:0000259" key="2">
    <source>
        <dbReference type="PROSITE" id="PS50887"/>
    </source>
</evidence>
<dbReference type="OrthoDB" id="5413461at2"/>
<feature type="transmembrane region" description="Helical" evidence="1">
    <location>
        <begin position="12"/>
        <end position="36"/>
    </location>
</feature>
<dbReference type="AlphaFoldDB" id="A0A1H3W3I3"/>
<keyword evidence="1" id="KW-0812">Transmembrane</keyword>
<dbReference type="InterPro" id="IPR043128">
    <property type="entry name" value="Rev_trsase/Diguanyl_cyclase"/>
</dbReference>
<sequence>MLRGKEELFKKTIKLFIIIFPCLSLILGGMLFSFYYSSVHDSEMSLLEKEQYYINHERDLSREHFSTVVSDLLFLADQGSSNNCYAPSSTKDLDYLKRGILAFSAQKKRYDQIRYIDAQGNEILRVNYNNGNPVLINPEKLQNKLSRYYFAESFKLAKNEVYISPFDLNVEYGAIEVPYKPMLRFGTPVFDDSGTKEGIVLLNYLGEDYLKLIKSMSLIAYGDIMLLNQDGYFLSHPDSEREWGFMINPNDKQCFLPQHLDLWQKMQTSSSGQIKTDDGVYTFTKLSPLNAAVGAATTFSERMAASERMETDTEYFWILMSFIPAEKLAAIKSPLLWQILWLGGGVLIIIMVGSWFLAQSMTRRKFYQEKLFAMAHYDLLTGLPNRALLFEHLQQVLYRCQRYQRKAAVMYMDLDGFKAVNDTLGHDAGDDLLVAVGERIKAKCRASDTVARLGGDEFAVLLPEIQDISGVQLLAEKILKTFQDPFILKKSEAHIGVSIGISIYPENGTSLEGLLDAADKAMYSSKNKGKNTLTFAVD</sequence>
<dbReference type="PROSITE" id="PS50887">
    <property type="entry name" value="GGDEF"/>
    <property type="match status" value="1"/>
</dbReference>
<dbReference type="CDD" id="cd18774">
    <property type="entry name" value="PDC2_HK_sensor"/>
    <property type="match status" value="1"/>
</dbReference>
<dbReference type="SUPFAM" id="SSF103190">
    <property type="entry name" value="Sensory domain-like"/>
    <property type="match status" value="2"/>
</dbReference>
<dbReference type="GO" id="GO:0003824">
    <property type="term" value="F:catalytic activity"/>
    <property type="evidence" value="ECO:0007669"/>
    <property type="project" value="UniProtKB-ARBA"/>
</dbReference>
<keyword evidence="1" id="KW-1133">Transmembrane helix</keyword>
<evidence type="ECO:0000256" key="1">
    <source>
        <dbReference type="SAM" id="Phobius"/>
    </source>
</evidence>
<name>A0A1H3W3I3_9BACT</name>
<dbReference type="InterPro" id="IPR052163">
    <property type="entry name" value="DGC-Regulatory_Protein"/>
</dbReference>
<keyword evidence="4" id="KW-1185">Reference proteome</keyword>
<accession>A0A1H3W3I3</accession>
<dbReference type="Gene3D" id="3.30.70.270">
    <property type="match status" value="1"/>
</dbReference>
<dbReference type="InterPro" id="IPR029151">
    <property type="entry name" value="Sensor-like_sf"/>
</dbReference>
<organism evidence="3 4">
    <name type="scientific">Desulfuromusa kysingii</name>
    <dbReference type="NCBI Taxonomy" id="37625"/>
    <lineage>
        <taxon>Bacteria</taxon>
        <taxon>Pseudomonadati</taxon>
        <taxon>Thermodesulfobacteriota</taxon>
        <taxon>Desulfuromonadia</taxon>
        <taxon>Desulfuromonadales</taxon>
        <taxon>Geopsychrobacteraceae</taxon>
        <taxon>Desulfuromusa</taxon>
    </lineage>
</organism>
<dbReference type="SMART" id="SM00267">
    <property type="entry name" value="GGDEF"/>
    <property type="match status" value="1"/>
</dbReference>
<dbReference type="FunFam" id="3.30.70.270:FF:000001">
    <property type="entry name" value="Diguanylate cyclase domain protein"/>
    <property type="match status" value="1"/>
</dbReference>